<dbReference type="AlphaFoldDB" id="A0A0N4UKN7"/>
<dbReference type="Gene3D" id="2.40.50.90">
    <property type="match status" value="1"/>
</dbReference>
<dbReference type="SUPFAM" id="SSF50199">
    <property type="entry name" value="Staphylococcal nuclease"/>
    <property type="match status" value="1"/>
</dbReference>
<accession>A0A0N4UKN7</accession>
<reference evidence="2 4" key="2">
    <citation type="submission" date="2018-11" db="EMBL/GenBank/DDBJ databases">
        <authorList>
            <consortium name="Pathogen Informatics"/>
        </authorList>
    </citation>
    <scope>NUCLEOTIDE SEQUENCE [LARGE SCALE GENOMIC DNA]</scope>
</reference>
<dbReference type="EMBL" id="UYYG01000055">
    <property type="protein sequence ID" value="VDN52369.1"/>
    <property type="molecule type" value="Genomic_DNA"/>
</dbReference>
<dbReference type="WBParaSite" id="DME_0000831201-mRNA-1">
    <property type="protein sequence ID" value="DME_0000831201-mRNA-1"/>
    <property type="gene ID" value="DME_0000831201"/>
</dbReference>
<evidence type="ECO:0000313" key="3">
    <source>
        <dbReference type="Proteomes" id="UP000038040"/>
    </source>
</evidence>
<evidence type="ECO:0000313" key="2">
    <source>
        <dbReference type="EMBL" id="VDN52369.1"/>
    </source>
</evidence>
<dbReference type="GO" id="GO:0005615">
    <property type="term" value="C:extracellular space"/>
    <property type="evidence" value="ECO:0007669"/>
    <property type="project" value="TreeGrafter"/>
</dbReference>
<evidence type="ECO:0000313" key="4">
    <source>
        <dbReference type="Proteomes" id="UP000274756"/>
    </source>
</evidence>
<dbReference type="PANTHER" id="PTHR28434:SF1">
    <property type="entry name" value="PROTEIN C3ORF33"/>
    <property type="match status" value="1"/>
</dbReference>
<dbReference type="STRING" id="318479.A0A0N4UKN7"/>
<keyword evidence="4" id="KW-1185">Reference proteome</keyword>
<keyword evidence="1" id="KW-1133">Transmembrane helix</keyword>
<keyword evidence="1" id="KW-0812">Transmembrane</keyword>
<organism evidence="3 5">
    <name type="scientific">Dracunculus medinensis</name>
    <name type="common">Guinea worm</name>
    <dbReference type="NCBI Taxonomy" id="318479"/>
    <lineage>
        <taxon>Eukaryota</taxon>
        <taxon>Metazoa</taxon>
        <taxon>Ecdysozoa</taxon>
        <taxon>Nematoda</taxon>
        <taxon>Chromadorea</taxon>
        <taxon>Rhabditida</taxon>
        <taxon>Spirurina</taxon>
        <taxon>Dracunculoidea</taxon>
        <taxon>Dracunculidae</taxon>
        <taxon>Dracunculus</taxon>
    </lineage>
</organism>
<dbReference type="PANTHER" id="PTHR28434">
    <property type="entry name" value="PROTEIN C3ORF33"/>
    <property type="match status" value="1"/>
</dbReference>
<dbReference type="Proteomes" id="UP000274756">
    <property type="component" value="Unassembled WGS sequence"/>
</dbReference>
<dbReference type="Proteomes" id="UP000038040">
    <property type="component" value="Unplaced"/>
</dbReference>
<feature type="transmembrane region" description="Helical" evidence="1">
    <location>
        <begin position="217"/>
        <end position="237"/>
    </location>
</feature>
<name>A0A0N4UKN7_DRAME</name>
<dbReference type="OrthoDB" id="6220511at2759"/>
<evidence type="ECO:0000313" key="5">
    <source>
        <dbReference type="WBParaSite" id="DME_0000831201-mRNA-1"/>
    </source>
</evidence>
<dbReference type="InterPro" id="IPR035437">
    <property type="entry name" value="SNase_OB-fold_sf"/>
</dbReference>
<gene>
    <name evidence="2" type="ORF">DME_LOCUS2342</name>
</gene>
<proteinExistence type="predicted"/>
<protein>
    <submittedName>
        <fullName evidence="5">Recep_L_domain domain-containing protein</fullName>
    </submittedName>
</protein>
<sequence length="265" mass="30253">MNEADVEALSSGERMSMVKVVDPVDRYTAIAVRFAKFSNASQIPEDYLRKELTMKGKVREIVPDGILKIEHEPLIKLPTILRRPLHVFAGFIDVRLAGLDISAAGLEYLSKDIGLLNKNVQFTVIKHGSSNFVDAEVLIKKNFFHQTNLNIDLVRRGYAKVLALDQREHYKALQSVPAYSRLISKLIMSEKIADIRGIGIWKRDTWVESLAAYPSQIIHIIKFSAITQLAVLLFIIARDMFYGQFAKYVEKLFQLYNNTKRKLIK</sequence>
<dbReference type="InterPro" id="IPR042421">
    <property type="entry name" value="C3orf33-like"/>
</dbReference>
<evidence type="ECO:0000256" key="1">
    <source>
        <dbReference type="SAM" id="Phobius"/>
    </source>
</evidence>
<keyword evidence="1" id="KW-0472">Membrane</keyword>
<reference evidence="5" key="1">
    <citation type="submission" date="2017-02" db="UniProtKB">
        <authorList>
            <consortium name="WormBaseParasite"/>
        </authorList>
    </citation>
    <scope>IDENTIFICATION</scope>
</reference>